<evidence type="ECO:0000313" key="2">
    <source>
        <dbReference type="EMBL" id="ARP80539.1"/>
    </source>
</evidence>
<feature type="domain" description="Antitoxin VbhA" evidence="1">
    <location>
        <begin position="10"/>
        <end position="56"/>
    </location>
</feature>
<dbReference type="InterPro" id="IPR043038">
    <property type="entry name" value="VbhA_sf"/>
</dbReference>
<proteinExistence type="predicted"/>
<dbReference type="AlphaFoldDB" id="A0A1W6YHS1"/>
<dbReference type="Pfam" id="PF18495">
    <property type="entry name" value="VbhA"/>
    <property type="match status" value="1"/>
</dbReference>
<dbReference type="RefSeq" id="WP_086063764.1">
    <property type="nucleotide sequence ID" value="NZ_CP021108.1"/>
</dbReference>
<dbReference type="InterPro" id="IPR041535">
    <property type="entry name" value="VbhA"/>
</dbReference>
<name>A0A1W6YHS1_9BORD</name>
<dbReference type="KEGG" id="bgv:CAL12_06615"/>
<reference evidence="2 3" key="1">
    <citation type="submission" date="2017-05" db="EMBL/GenBank/DDBJ databases">
        <title>Complete and WGS of Bordetella genogroups.</title>
        <authorList>
            <person name="Spilker T."/>
            <person name="LiPuma J."/>
        </authorList>
    </citation>
    <scope>NUCLEOTIDE SEQUENCE [LARGE SCALE GENOMIC DNA]</scope>
    <source>
        <strain evidence="2 3">AU19157</strain>
    </source>
</reference>
<dbReference type="CDD" id="cd11586">
    <property type="entry name" value="VbhA_like"/>
    <property type="match status" value="1"/>
</dbReference>
<evidence type="ECO:0000259" key="1">
    <source>
        <dbReference type="Pfam" id="PF18495"/>
    </source>
</evidence>
<dbReference type="InterPro" id="IPR033788">
    <property type="entry name" value="VbhA-like"/>
</dbReference>
<dbReference type="EMBL" id="CP021108">
    <property type="protein sequence ID" value="ARP80539.1"/>
    <property type="molecule type" value="Genomic_DNA"/>
</dbReference>
<dbReference type="Gene3D" id="1.10.8.1050">
    <property type="entry name" value="Antitoxin VbhA-like"/>
    <property type="match status" value="1"/>
</dbReference>
<dbReference type="OrthoDB" id="8664388at2"/>
<accession>A0A1W6YHS1</accession>
<protein>
    <recommendedName>
        <fullName evidence="1">Antitoxin VbhA domain-containing protein</fullName>
    </recommendedName>
</protein>
<organism evidence="2 3">
    <name type="scientific">Bordetella genomosp. 8</name>
    <dbReference type="NCBI Taxonomy" id="1416806"/>
    <lineage>
        <taxon>Bacteria</taxon>
        <taxon>Pseudomonadati</taxon>
        <taxon>Pseudomonadota</taxon>
        <taxon>Betaproteobacteria</taxon>
        <taxon>Burkholderiales</taxon>
        <taxon>Alcaligenaceae</taxon>
        <taxon>Bordetella</taxon>
    </lineage>
</organism>
<dbReference type="Proteomes" id="UP000194151">
    <property type="component" value="Chromosome"/>
</dbReference>
<gene>
    <name evidence="2" type="ORF">CAL12_06615</name>
</gene>
<keyword evidence="3" id="KW-1185">Reference proteome</keyword>
<evidence type="ECO:0000313" key="3">
    <source>
        <dbReference type="Proteomes" id="UP000194151"/>
    </source>
</evidence>
<sequence length="64" mass="7255">MDSNFLSWQRHRAVENAVASQRLEDLEVDAETIADMHRIADGEVTTEEIVEKVKRRALAGEFGI</sequence>